<sequence length="59" mass="6787">MQNSNTPKKNSSNKRPSNKNNPKNQNNNWFFWATLGFIFLIFLSQSNPMTTVNAPNQLT</sequence>
<organism evidence="3">
    <name type="scientific">hydrothermal vent metagenome</name>
    <dbReference type="NCBI Taxonomy" id="652676"/>
    <lineage>
        <taxon>unclassified sequences</taxon>
        <taxon>metagenomes</taxon>
        <taxon>ecological metagenomes</taxon>
    </lineage>
</organism>
<reference evidence="3" key="1">
    <citation type="submission" date="2018-06" db="EMBL/GenBank/DDBJ databases">
        <authorList>
            <person name="Zhirakovskaya E."/>
        </authorList>
    </citation>
    <scope>NUCLEOTIDE SEQUENCE</scope>
</reference>
<feature type="region of interest" description="Disordered" evidence="1">
    <location>
        <begin position="1"/>
        <end position="25"/>
    </location>
</feature>
<feature type="non-terminal residue" evidence="3">
    <location>
        <position position="59"/>
    </location>
</feature>
<keyword evidence="2" id="KW-0812">Transmembrane</keyword>
<keyword evidence="2" id="KW-0472">Membrane</keyword>
<protein>
    <submittedName>
        <fullName evidence="3">Uncharacterized protein</fullName>
    </submittedName>
</protein>
<name>A0A3B0U8S8_9ZZZZ</name>
<feature type="transmembrane region" description="Helical" evidence="2">
    <location>
        <begin position="29"/>
        <end position="46"/>
    </location>
</feature>
<proteinExistence type="predicted"/>
<dbReference type="AlphaFoldDB" id="A0A3B0U8S8"/>
<evidence type="ECO:0000256" key="2">
    <source>
        <dbReference type="SAM" id="Phobius"/>
    </source>
</evidence>
<dbReference type="EMBL" id="UOEN01000291">
    <property type="protein sequence ID" value="VAW15836.1"/>
    <property type="molecule type" value="Genomic_DNA"/>
</dbReference>
<evidence type="ECO:0000256" key="1">
    <source>
        <dbReference type="SAM" id="MobiDB-lite"/>
    </source>
</evidence>
<gene>
    <name evidence="3" type="ORF">MNBD_BACTEROID05-774</name>
</gene>
<accession>A0A3B0U8S8</accession>
<evidence type="ECO:0000313" key="3">
    <source>
        <dbReference type="EMBL" id="VAW15836.1"/>
    </source>
</evidence>
<keyword evidence="2" id="KW-1133">Transmembrane helix</keyword>